<sequence>MNNTDANQLFKKIENSKAVDFGDIFTKSIELFKKVWVQGFVHLLITFAAAIPLLLIIYIPLFAMLGMEGLENDFDGSPHPIEELSIGFLILFVLLVIVVMIGMMMLQFAVTAHFYRVCYQVDMEEPGNSGYFMFFNKQYFVKTFVLSISMVGISLLAILLCVFPLYYVMVPMQLLWVIFAFNPDLSASDLIKASFKYGNKIWLIAFGLIFISSMLAQFAGLILCYVGLFFTASFARIPVYFLYKDGLGFESEDSLDEKELFIE</sequence>
<name>A0ABP6UK14_9FLAO</name>
<reference evidence="3" key="1">
    <citation type="journal article" date="2019" name="Int. J. Syst. Evol. Microbiol.">
        <title>The Global Catalogue of Microorganisms (GCM) 10K type strain sequencing project: providing services to taxonomists for standard genome sequencing and annotation.</title>
        <authorList>
            <consortium name="The Broad Institute Genomics Platform"/>
            <consortium name="The Broad Institute Genome Sequencing Center for Infectious Disease"/>
            <person name="Wu L."/>
            <person name="Ma J."/>
        </authorList>
    </citation>
    <scope>NUCLEOTIDE SEQUENCE [LARGE SCALE GENOMIC DNA]</scope>
    <source>
        <strain evidence="3">JCM 17106</strain>
    </source>
</reference>
<keyword evidence="3" id="KW-1185">Reference proteome</keyword>
<accession>A0ABP6UK14</accession>
<evidence type="ECO:0000313" key="2">
    <source>
        <dbReference type="EMBL" id="GAA3510045.1"/>
    </source>
</evidence>
<evidence type="ECO:0000313" key="3">
    <source>
        <dbReference type="Proteomes" id="UP001500459"/>
    </source>
</evidence>
<protein>
    <recommendedName>
        <fullName evidence="4">Glycerophosphoryl diester phosphodiesterase membrane domain-containing protein</fullName>
    </recommendedName>
</protein>
<dbReference type="RefSeq" id="WP_344927670.1">
    <property type="nucleotide sequence ID" value="NZ_BAABCW010000009.1"/>
</dbReference>
<keyword evidence="1" id="KW-0812">Transmembrane</keyword>
<dbReference type="EMBL" id="BAABCW010000009">
    <property type="protein sequence ID" value="GAA3510045.1"/>
    <property type="molecule type" value="Genomic_DNA"/>
</dbReference>
<evidence type="ECO:0008006" key="4">
    <source>
        <dbReference type="Google" id="ProtNLM"/>
    </source>
</evidence>
<feature type="transmembrane region" description="Helical" evidence="1">
    <location>
        <begin position="40"/>
        <end position="64"/>
    </location>
</feature>
<organism evidence="2 3">
    <name type="scientific">Aquimarina addita</name>
    <dbReference type="NCBI Taxonomy" id="870485"/>
    <lineage>
        <taxon>Bacteria</taxon>
        <taxon>Pseudomonadati</taxon>
        <taxon>Bacteroidota</taxon>
        <taxon>Flavobacteriia</taxon>
        <taxon>Flavobacteriales</taxon>
        <taxon>Flavobacteriaceae</taxon>
        <taxon>Aquimarina</taxon>
    </lineage>
</organism>
<feature type="transmembrane region" description="Helical" evidence="1">
    <location>
        <begin position="84"/>
        <end position="106"/>
    </location>
</feature>
<evidence type="ECO:0000256" key="1">
    <source>
        <dbReference type="SAM" id="Phobius"/>
    </source>
</evidence>
<feature type="transmembrane region" description="Helical" evidence="1">
    <location>
        <begin position="203"/>
        <end position="230"/>
    </location>
</feature>
<feature type="transmembrane region" description="Helical" evidence="1">
    <location>
        <begin position="143"/>
        <end position="167"/>
    </location>
</feature>
<comment type="caution">
    <text evidence="2">The sequence shown here is derived from an EMBL/GenBank/DDBJ whole genome shotgun (WGS) entry which is preliminary data.</text>
</comment>
<keyword evidence="1" id="KW-0472">Membrane</keyword>
<keyword evidence="1" id="KW-1133">Transmembrane helix</keyword>
<gene>
    <name evidence="2" type="ORF">GCM10022393_23880</name>
</gene>
<dbReference type="Proteomes" id="UP001500459">
    <property type="component" value="Unassembled WGS sequence"/>
</dbReference>
<proteinExistence type="predicted"/>